<comment type="caution">
    <text evidence="2">The sequence shown here is derived from an EMBL/GenBank/DDBJ whole genome shotgun (WGS) entry which is preliminary data.</text>
</comment>
<keyword evidence="3" id="KW-1185">Reference proteome</keyword>
<organism evidence="2 3">
    <name type="scientific">Parasedimentitalea denitrificans</name>
    <dbReference type="NCBI Taxonomy" id="2211118"/>
    <lineage>
        <taxon>Bacteria</taxon>
        <taxon>Pseudomonadati</taxon>
        <taxon>Pseudomonadota</taxon>
        <taxon>Alphaproteobacteria</taxon>
        <taxon>Rhodobacterales</taxon>
        <taxon>Paracoccaceae</taxon>
        <taxon>Parasedimentitalea</taxon>
    </lineage>
</organism>
<evidence type="ECO:0000313" key="2">
    <source>
        <dbReference type="EMBL" id="NIZ62088.1"/>
    </source>
</evidence>
<sequence length="96" mass="10040">MLSAQAYAHRAAPDPGGVQSALPWGGSGAARLYRRATTPSKFPHISQDLVAKSAQSALFAAGSALRFTKSKRLAATLPQMTLGPLNNGPTLHEVTQ</sequence>
<evidence type="ECO:0000256" key="1">
    <source>
        <dbReference type="SAM" id="MobiDB-lite"/>
    </source>
</evidence>
<feature type="region of interest" description="Disordered" evidence="1">
    <location>
        <begin position="1"/>
        <end position="22"/>
    </location>
</feature>
<dbReference type="EMBL" id="QHLQ01000013">
    <property type="protein sequence ID" value="NIZ62088.1"/>
    <property type="molecule type" value="Genomic_DNA"/>
</dbReference>
<dbReference type="Proteomes" id="UP001429564">
    <property type="component" value="Unassembled WGS sequence"/>
</dbReference>
<name>A0ABX0WA54_9RHOB</name>
<evidence type="ECO:0000313" key="3">
    <source>
        <dbReference type="Proteomes" id="UP001429564"/>
    </source>
</evidence>
<reference evidence="2 3" key="1">
    <citation type="submission" date="2018-05" db="EMBL/GenBank/DDBJ databases">
        <authorList>
            <person name="Zhang Y.-J."/>
        </authorList>
    </citation>
    <scope>NUCLEOTIDE SEQUENCE [LARGE SCALE GENOMIC DNA]</scope>
    <source>
        <strain evidence="2 3">CY04</strain>
    </source>
</reference>
<gene>
    <name evidence="2" type="ORF">DL239_13985</name>
</gene>
<accession>A0ABX0WA54</accession>
<protein>
    <submittedName>
        <fullName evidence="2">Uncharacterized protein</fullName>
    </submittedName>
</protein>
<proteinExistence type="predicted"/>